<dbReference type="Proteomes" id="UP000187012">
    <property type="component" value="Unassembled WGS sequence"/>
</dbReference>
<protein>
    <submittedName>
        <fullName evidence="1">Uncharacterized protein</fullName>
    </submittedName>
</protein>
<dbReference type="STRING" id="1247936.BN2475_310019"/>
<keyword evidence="2" id="KW-1185">Reference proteome</keyword>
<gene>
    <name evidence="1" type="ORF">BN2475_310019</name>
</gene>
<reference evidence="1 2" key="1">
    <citation type="submission" date="2016-12" db="EMBL/GenBank/DDBJ databases">
        <authorList>
            <person name="Song W.-J."/>
            <person name="Kurnit D.M."/>
        </authorList>
    </citation>
    <scope>NUCLEOTIDE SEQUENCE [LARGE SCALE GENOMIC DNA]</scope>
    <source>
        <strain evidence="1 2">STM7296</strain>
    </source>
</reference>
<sequence>MPNENYPGVQNFFVHVDSTVRRHSSYVNGRKITAWTAVKPGGDGSGGKAQGIGYALPPIAVDRNFRRASRPAHVTGLKQESHGGQSRQGAGWCGYWWDVHRRRA</sequence>
<dbReference type="EMBL" id="CYGX02000031">
    <property type="protein sequence ID" value="SIT41422.1"/>
    <property type="molecule type" value="Genomic_DNA"/>
</dbReference>
<name>A0A1N7S1Z9_9BURK</name>
<accession>A0A1N7S1Z9</accession>
<proteinExistence type="predicted"/>
<dbReference type="AlphaFoldDB" id="A0A1N7S1Z9"/>
<evidence type="ECO:0000313" key="2">
    <source>
        <dbReference type="Proteomes" id="UP000187012"/>
    </source>
</evidence>
<evidence type="ECO:0000313" key="1">
    <source>
        <dbReference type="EMBL" id="SIT41422.1"/>
    </source>
</evidence>
<organism evidence="1 2">
    <name type="scientific">Paraburkholderia ribeironis</name>
    <dbReference type="NCBI Taxonomy" id="1247936"/>
    <lineage>
        <taxon>Bacteria</taxon>
        <taxon>Pseudomonadati</taxon>
        <taxon>Pseudomonadota</taxon>
        <taxon>Betaproteobacteria</taxon>
        <taxon>Burkholderiales</taxon>
        <taxon>Burkholderiaceae</taxon>
        <taxon>Paraburkholderia</taxon>
    </lineage>
</organism>